<dbReference type="InterPro" id="IPR003593">
    <property type="entry name" value="AAA+_ATPase"/>
</dbReference>
<keyword evidence="3" id="KW-0813">Transport</keyword>
<keyword evidence="4" id="KW-0547">Nucleotide-binding</keyword>
<dbReference type="Gene3D" id="3.40.50.300">
    <property type="entry name" value="P-loop containing nucleotide triphosphate hydrolases"/>
    <property type="match status" value="1"/>
</dbReference>
<dbReference type="SUPFAM" id="SSF52540">
    <property type="entry name" value="P-loop containing nucleoside triphosphate hydrolases"/>
    <property type="match status" value="1"/>
</dbReference>
<evidence type="ECO:0000259" key="7">
    <source>
        <dbReference type="PROSITE" id="PS50893"/>
    </source>
</evidence>
<evidence type="ECO:0000313" key="9">
    <source>
        <dbReference type="Proteomes" id="UP001072034"/>
    </source>
</evidence>
<sequence length="303" mass="33310">MISVEGLTKKYGQNVAVDDLSFSVENGILFAFLGTNGAGKSTTISCMTTLLAFNSGRITINDKEVGRRDGEIRSDIGIVFQQSLLDPRLTVRENLESRALFYGVSRRRVNELIDLIDMQGFQGRRYGVLSGGEKRRADIARALLNKPSMLFLDEPTTGLDPQSREQVWSVISQLRTDLGLTVLLTTHYMAETENADRVLVIDHGRSIAEGTPFELRAQYSTPHLSVSLEDEDSPGAADRVRALVPGVQAESEEVGGAVHLTVPDSAAALRALDALRPHLVDFEFRQGSMDDVFLALTTQERKS</sequence>
<accession>A0ABT4I8M5</accession>
<comment type="similarity">
    <text evidence="2">Belongs to the ABC transporter superfamily.</text>
</comment>
<evidence type="ECO:0000256" key="3">
    <source>
        <dbReference type="ARBA" id="ARBA00022448"/>
    </source>
</evidence>
<dbReference type="Proteomes" id="UP001072034">
    <property type="component" value="Unassembled WGS sequence"/>
</dbReference>
<dbReference type="EMBL" id="JAPTMY010000017">
    <property type="protein sequence ID" value="MCZ0858104.1"/>
    <property type="molecule type" value="Genomic_DNA"/>
</dbReference>
<evidence type="ECO:0000256" key="5">
    <source>
        <dbReference type="ARBA" id="ARBA00022840"/>
    </source>
</evidence>
<keyword evidence="6" id="KW-0046">Antibiotic resistance</keyword>
<feature type="domain" description="ABC transporter" evidence="7">
    <location>
        <begin position="2"/>
        <end position="228"/>
    </location>
</feature>
<dbReference type="PANTHER" id="PTHR42711:SF5">
    <property type="entry name" value="ABC TRANSPORTER ATP-BINDING PROTEIN NATA"/>
    <property type="match status" value="1"/>
</dbReference>
<dbReference type="GO" id="GO:0005524">
    <property type="term" value="F:ATP binding"/>
    <property type="evidence" value="ECO:0007669"/>
    <property type="project" value="UniProtKB-KW"/>
</dbReference>
<dbReference type="PROSITE" id="PS00211">
    <property type="entry name" value="ABC_TRANSPORTER_1"/>
    <property type="match status" value="1"/>
</dbReference>
<evidence type="ECO:0000256" key="4">
    <source>
        <dbReference type="ARBA" id="ARBA00022741"/>
    </source>
</evidence>
<dbReference type="InterPro" id="IPR003439">
    <property type="entry name" value="ABC_transporter-like_ATP-bd"/>
</dbReference>
<gene>
    <name evidence="8" type="ORF">OHJ16_08605</name>
</gene>
<proteinExistence type="inferred from homology"/>
<dbReference type="Pfam" id="PF00005">
    <property type="entry name" value="ABC_tran"/>
    <property type="match status" value="1"/>
</dbReference>
<comment type="subcellular location">
    <subcellularLocation>
        <location evidence="1">Cell membrane</location>
        <topology evidence="1">Peripheral membrane protein</topology>
    </subcellularLocation>
</comment>
<comment type="caution">
    <text evidence="8">The sequence shown here is derived from an EMBL/GenBank/DDBJ whole genome shotgun (WGS) entry which is preliminary data.</text>
</comment>
<dbReference type="InterPro" id="IPR050763">
    <property type="entry name" value="ABC_transporter_ATP-binding"/>
</dbReference>
<evidence type="ECO:0000256" key="2">
    <source>
        <dbReference type="ARBA" id="ARBA00005417"/>
    </source>
</evidence>
<dbReference type="SMART" id="SM00382">
    <property type="entry name" value="AAA"/>
    <property type="match status" value="1"/>
</dbReference>
<name>A0ABT4I8M5_9ACTO</name>
<dbReference type="InterPro" id="IPR027417">
    <property type="entry name" value="P-loop_NTPase"/>
</dbReference>
<evidence type="ECO:0000313" key="8">
    <source>
        <dbReference type="EMBL" id="MCZ0858104.1"/>
    </source>
</evidence>
<protein>
    <submittedName>
        <fullName evidence="8">ATP-binding cassette domain-containing protein</fullName>
    </submittedName>
</protein>
<dbReference type="PANTHER" id="PTHR42711">
    <property type="entry name" value="ABC TRANSPORTER ATP-BINDING PROTEIN"/>
    <property type="match status" value="1"/>
</dbReference>
<organism evidence="8 9">
    <name type="scientific">Actinomyces israelii</name>
    <dbReference type="NCBI Taxonomy" id="1659"/>
    <lineage>
        <taxon>Bacteria</taxon>
        <taxon>Bacillati</taxon>
        <taxon>Actinomycetota</taxon>
        <taxon>Actinomycetes</taxon>
        <taxon>Actinomycetales</taxon>
        <taxon>Actinomycetaceae</taxon>
        <taxon>Actinomyces</taxon>
    </lineage>
</organism>
<keyword evidence="5 8" id="KW-0067">ATP-binding</keyword>
<keyword evidence="9" id="KW-1185">Reference proteome</keyword>
<dbReference type="InterPro" id="IPR017871">
    <property type="entry name" value="ABC_transporter-like_CS"/>
</dbReference>
<evidence type="ECO:0000256" key="1">
    <source>
        <dbReference type="ARBA" id="ARBA00004202"/>
    </source>
</evidence>
<dbReference type="RefSeq" id="WP_043563299.1">
    <property type="nucleotide sequence ID" value="NZ_CAJPNG010000057.1"/>
</dbReference>
<dbReference type="PROSITE" id="PS50893">
    <property type="entry name" value="ABC_TRANSPORTER_2"/>
    <property type="match status" value="1"/>
</dbReference>
<reference evidence="8" key="1">
    <citation type="submission" date="2022-10" db="EMBL/GenBank/DDBJ databases">
        <title>Genome sequence of Actinomyces israelii ATCC 10048.</title>
        <authorList>
            <person name="Watt R.M."/>
            <person name="Tong W.M."/>
        </authorList>
    </citation>
    <scope>NUCLEOTIDE SEQUENCE</scope>
    <source>
        <strain evidence="8">ATCC 10048</strain>
    </source>
</reference>
<evidence type="ECO:0000256" key="6">
    <source>
        <dbReference type="ARBA" id="ARBA00023251"/>
    </source>
</evidence>